<evidence type="ECO:0000256" key="2">
    <source>
        <dbReference type="ARBA" id="ARBA00022574"/>
    </source>
</evidence>
<feature type="compositionally biased region" description="Polar residues" evidence="7">
    <location>
        <begin position="430"/>
        <end position="439"/>
    </location>
</feature>
<dbReference type="InterPro" id="IPR001680">
    <property type="entry name" value="WD40_rpt"/>
</dbReference>
<evidence type="ECO:0000256" key="1">
    <source>
        <dbReference type="ARBA" id="ARBA00004906"/>
    </source>
</evidence>
<reference evidence="8 9" key="1">
    <citation type="journal article" date="2014" name="BMC Genomics">
        <title>Genome sequencing of four Aureobasidium pullulans varieties: biotechnological potential, stress tolerance, and description of new species.</title>
        <authorList>
            <person name="Gostin Ar C."/>
            <person name="Ohm R.A."/>
            <person name="Kogej T."/>
            <person name="Sonjak S."/>
            <person name="Turk M."/>
            <person name="Zajc J."/>
            <person name="Zalar P."/>
            <person name="Grube M."/>
            <person name="Sun H."/>
            <person name="Han J."/>
            <person name="Sharma A."/>
            <person name="Chiniquy J."/>
            <person name="Ngan C.Y."/>
            <person name="Lipzen A."/>
            <person name="Barry K."/>
            <person name="Grigoriev I.V."/>
            <person name="Gunde-Cimerman N."/>
        </authorList>
    </citation>
    <scope>NUCLEOTIDE SEQUENCE [LARGE SCALE GENOMIC DNA]</scope>
    <source>
        <strain evidence="8 9">EXF-2481</strain>
    </source>
</reference>
<dbReference type="Gene3D" id="2.130.10.10">
    <property type="entry name" value="YVTN repeat-like/Quinoprotein amine dehydrogenase"/>
    <property type="match status" value="2"/>
</dbReference>
<dbReference type="Proteomes" id="UP000030641">
    <property type="component" value="Unassembled WGS sequence"/>
</dbReference>
<dbReference type="InParanoid" id="A0A074XZH2"/>
<dbReference type="GO" id="GO:0043161">
    <property type="term" value="P:proteasome-mediated ubiquitin-dependent protein catabolic process"/>
    <property type="evidence" value="ECO:0007669"/>
    <property type="project" value="TreeGrafter"/>
</dbReference>
<evidence type="ECO:0000256" key="7">
    <source>
        <dbReference type="SAM" id="MobiDB-lite"/>
    </source>
</evidence>
<evidence type="ECO:0000313" key="9">
    <source>
        <dbReference type="Proteomes" id="UP000030641"/>
    </source>
</evidence>
<keyword evidence="4" id="KW-0833">Ubl conjugation pathway</keyword>
<dbReference type="PROSITE" id="PS00678">
    <property type="entry name" value="WD_REPEATS_1"/>
    <property type="match status" value="1"/>
</dbReference>
<dbReference type="PANTHER" id="PTHR22852:SF0">
    <property type="entry name" value="DENTICLELESS PROTEIN HOMOLOG"/>
    <property type="match status" value="1"/>
</dbReference>
<feature type="repeat" description="WD" evidence="6">
    <location>
        <begin position="298"/>
        <end position="333"/>
    </location>
</feature>
<evidence type="ECO:0000256" key="3">
    <source>
        <dbReference type="ARBA" id="ARBA00022737"/>
    </source>
</evidence>
<dbReference type="OrthoDB" id="2096344at2759"/>
<keyword evidence="9" id="KW-1185">Reference proteome</keyword>
<protein>
    <submittedName>
        <fullName evidence="8">Uncharacterized protein</fullName>
    </submittedName>
</protein>
<dbReference type="InterPro" id="IPR019775">
    <property type="entry name" value="WD40_repeat_CS"/>
</dbReference>
<feature type="compositionally biased region" description="Polar residues" evidence="7">
    <location>
        <begin position="99"/>
        <end position="108"/>
    </location>
</feature>
<gene>
    <name evidence="8" type="ORF">AUEXF2481DRAFT_44678</name>
</gene>
<dbReference type="SUPFAM" id="SSF50978">
    <property type="entry name" value="WD40 repeat-like"/>
    <property type="match status" value="1"/>
</dbReference>
<dbReference type="GeneID" id="25367737"/>
<dbReference type="OMA" id="RTAHNNR"/>
<dbReference type="AlphaFoldDB" id="A0A074XZH2"/>
<feature type="region of interest" description="Disordered" evidence="7">
    <location>
        <begin position="1"/>
        <end position="65"/>
    </location>
</feature>
<dbReference type="HOGENOM" id="CLU_018451_0_0_1"/>
<sequence>MSGLDMLPSSQCSSLPTSPTAASSSLAASNKPKGQPSITPRRFTRFFTPVTTRSSTTSKSSKRLKDVTKNAVNQVKFGGFHDVPQFETPRKKRKVLPTPESSPVQPLDSSPLRPLNYHYHVPSNLSHHRDFDYDASDIEEEDEEEEEEEEKHFPELITRLPNVGTSSRILQRSFGGGRAINRGRINDHCVPDWHAQTADFYSRPEDCYSYRGDALPFCVTRCNTNSLVAIGDEEGGVRLIDSAYTDNSFFQHHVSFKPHHNAIMDMAFSSDDYSFATGSGDQTARIVDMHTQQTRYVMKAHKSSVKQVRFQPGNDSIVATSSRDGSVMIWDLRCRGQDAPVADFVVNFESSNGMANAAQAQNNVTYASCVNSMRDAHGLQHDRSDVSITALSFLPNSRSHLLLTATEANASIKLWDLRGKYTSRRGGPSRDSSVPVSSTREPEAHIKHRQFGISSLSLSGDGSRFYALCRDSTVYAYSTNHLILGSAPELDVSINTQASKWFRPRQGLAGIGPLYGFRHPMFKSTSFYVKSALRPATSAHPEMLAVGSREGCAVLFPTDESLLQKKKPKQTNSGCSTPISDREETSGLRSRKYQDTSLPIYTQGTALIRAHGTSEVTSLTWSTEGELVTLGDNFSARCWREKDRNAAKDMRICGEGQGARWGWGWADVEGYDEEEG</sequence>
<dbReference type="GO" id="GO:0030674">
    <property type="term" value="F:protein-macromolecule adaptor activity"/>
    <property type="evidence" value="ECO:0007669"/>
    <property type="project" value="TreeGrafter"/>
</dbReference>
<evidence type="ECO:0000256" key="5">
    <source>
        <dbReference type="ARBA" id="ARBA00038344"/>
    </source>
</evidence>
<dbReference type="InterPro" id="IPR051865">
    <property type="entry name" value="WD-repeat_CDT2_adapter"/>
</dbReference>
<feature type="compositionally biased region" description="Low complexity" evidence="7">
    <location>
        <begin position="13"/>
        <end position="29"/>
    </location>
</feature>
<name>A0A074XZH2_AURSE</name>
<feature type="region of interest" description="Disordered" evidence="7">
    <location>
        <begin position="422"/>
        <end position="443"/>
    </location>
</feature>
<organism evidence="8 9">
    <name type="scientific">Aureobasidium subglaciale (strain EXF-2481)</name>
    <name type="common">Aureobasidium pullulans var. subglaciale</name>
    <dbReference type="NCBI Taxonomy" id="1043005"/>
    <lineage>
        <taxon>Eukaryota</taxon>
        <taxon>Fungi</taxon>
        <taxon>Dikarya</taxon>
        <taxon>Ascomycota</taxon>
        <taxon>Pezizomycotina</taxon>
        <taxon>Dothideomycetes</taxon>
        <taxon>Dothideomycetidae</taxon>
        <taxon>Dothideales</taxon>
        <taxon>Saccotheciaceae</taxon>
        <taxon>Aureobasidium</taxon>
    </lineage>
</organism>
<dbReference type="PROSITE" id="PS50082">
    <property type="entry name" value="WD_REPEATS_2"/>
    <property type="match status" value="2"/>
</dbReference>
<dbReference type="Pfam" id="PF00400">
    <property type="entry name" value="WD40"/>
    <property type="match status" value="2"/>
</dbReference>
<keyword evidence="2 6" id="KW-0853">WD repeat</keyword>
<dbReference type="SMART" id="SM00320">
    <property type="entry name" value="WD40"/>
    <property type="match status" value="6"/>
</dbReference>
<keyword evidence="3" id="KW-0677">Repeat</keyword>
<evidence type="ECO:0000313" key="8">
    <source>
        <dbReference type="EMBL" id="KEQ90943.1"/>
    </source>
</evidence>
<dbReference type="PROSITE" id="PS50294">
    <property type="entry name" value="WD_REPEATS_REGION"/>
    <property type="match status" value="1"/>
</dbReference>
<feature type="region of interest" description="Disordered" evidence="7">
    <location>
        <begin position="82"/>
        <end position="111"/>
    </location>
</feature>
<evidence type="ECO:0000256" key="6">
    <source>
        <dbReference type="PROSITE-ProRule" id="PRU00221"/>
    </source>
</evidence>
<comment type="similarity">
    <text evidence="5">Belongs to the WD repeat cdt2 family.</text>
</comment>
<dbReference type="InterPro" id="IPR036322">
    <property type="entry name" value="WD40_repeat_dom_sf"/>
</dbReference>
<dbReference type="RefSeq" id="XP_013339392.1">
    <property type="nucleotide sequence ID" value="XM_013483938.1"/>
</dbReference>
<proteinExistence type="inferred from homology"/>
<feature type="repeat" description="WD" evidence="6">
    <location>
        <begin position="256"/>
        <end position="297"/>
    </location>
</feature>
<accession>A0A074XZH2</accession>
<feature type="compositionally biased region" description="Low complexity" evidence="7">
    <location>
        <begin position="39"/>
        <end position="59"/>
    </location>
</feature>
<feature type="region of interest" description="Disordered" evidence="7">
    <location>
        <begin position="565"/>
        <end position="590"/>
    </location>
</feature>
<dbReference type="InterPro" id="IPR015943">
    <property type="entry name" value="WD40/YVTN_repeat-like_dom_sf"/>
</dbReference>
<dbReference type="EMBL" id="KL584784">
    <property type="protein sequence ID" value="KEQ90943.1"/>
    <property type="molecule type" value="Genomic_DNA"/>
</dbReference>
<dbReference type="GO" id="GO:0005634">
    <property type="term" value="C:nucleus"/>
    <property type="evidence" value="ECO:0007669"/>
    <property type="project" value="TreeGrafter"/>
</dbReference>
<evidence type="ECO:0000256" key="4">
    <source>
        <dbReference type="ARBA" id="ARBA00022786"/>
    </source>
</evidence>
<dbReference type="STRING" id="1043005.A0A074XZH2"/>
<feature type="compositionally biased region" description="Polar residues" evidence="7">
    <location>
        <begin position="570"/>
        <end position="579"/>
    </location>
</feature>
<dbReference type="PANTHER" id="PTHR22852">
    <property type="entry name" value="LETHAL 2 DENTICLELESS PROTEIN RETINOIC ACID-REGULATED NUCLEAR MATRIX-ASSOCIATED PROTEIN"/>
    <property type="match status" value="1"/>
</dbReference>
<comment type="pathway">
    <text evidence="1">Protein modification; protein ubiquitination.</text>
</comment>